<dbReference type="Gene3D" id="3.40.47.10">
    <property type="match status" value="1"/>
</dbReference>
<dbReference type="InterPro" id="IPR016039">
    <property type="entry name" value="Thiolase-like"/>
</dbReference>
<evidence type="ECO:0000256" key="1">
    <source>
        <dbReference type="ARBA" id="ARBA00005218"/>
    </source>
</evidence>
<feature type="active site" description="Proton donor/acceptor" evidence="9">
    <location>
        <position position="262"/>
    </location>
</feature>
<evidence type="ECO:0000256" key="10">
    <source>
        <dbReference type="PIRSR" id="PIRSR610122-2"/>
    </source>
</evidence>
<dbReference type="GO" id="GO:0010142">
    <property type="term" value="P:farnesyl diphosphate biosynthetic process, mevalonate pathway"/>
    <property type="evidence" value="ECO:0007669"/>
    <property type="project" value="InterPro"/>
</dbReference>
<dbReference type="NCBIfam" id="TIGR01833">
    <property type="entry name" value="HMG-CoA-S_euk"/>
    <property type="match status" value="1"/>
</dbReference>
<dbReference type="EMBL" id="LR899534">
    <property type="protein sequence ID" value="CAD7240246.1"/>
    <property type="molecule type" value="Genomic_DNA"/>
</dbReference>
<evidence type="ECO:0000256" key="7">
    <source>
        <dbReference type="ARBA" id="ARBA00049887"/>
    </source>
</evidence>
<dbReference type="EMBL" id="CAJPEV010000017">
    <property type="protein sequence ID" value="CAG0878854.1"/>
    <property type="molecule type" value="Genomic_DNA"/>
</dbReference>
<keyword evidence="11" id="KW-0444">Lipid biosynthesis</keyword>
<dbReference type="PANTHER" id="PTHR43323">
    <property type="entry name" value="3-HYDROXY-3-METHYLGLUTARYL COENZYME A SYNTHASE"/>
    <property type="match status" value="1"/>
</dbReference>
<proteinExistence type="inferred from homology"/>
<dbReference type="GO" id="GO:0006084">
    <property type="term" value="P:acetyl-CoA metabolic process"/>
    <property type="evidence" value="ECO:0007669"/>
    <property type="project" value="InterPro"/>
</dbReference>
<dbReference type="OrthoDB" id="1269963at2759"/>
<keyword evidence="15" id="KW-1185">Reference proteome</keyword>
<feature type="active site" description="Acyl-thioester intermediate" evidence="9">
    <location>
        <position position="127"/>
    </location>
</feature>
<evidence type="ECO:0000256" key="8">
    <source>
        <dbReference type="ARBA" id="ARBA00056639"/>
    </source>
</evidence>
<organism evidence="14">
    <name type="scientific">Darwinula stevensoni</name>
    <dbReference type="NCBI Taxonomy" id="69355"/>
    <lineage>
        <taxon>Eukaryota</taxon>
        <taxon>Metazoa</taxon>
        <taxon>Ecdysozoa</taxon>
        <taxon>Arthropoda</taxon>
        <taxon>Crustacea</taxon>
        <taxon>Oligostraca</taxon>
        <taxon>Ostracoda</taxon>
        <taxon>Podocopa</taxon>
        <taxon>Podocopida</taxon>
        <taxon>Darwinulocopina</taxon>
        <taxon>Darwinuloidea</taxon>
        <taxon>Darwinulidae</taxon>
        <taxon>Darwinula</taxon>
    </lineage>
</organism>
<keyword evidence="5 11" id="KW-0752">Steroid biosynthesis</keyword>
<dbReference type="UniPathway" id="UPA00058">
    <property type="reaction ID" value="UER00102"/>
</dbReference>
<dbReference type="CDD" id="cd00827">
    <property type="entry name" value="init_cond_enzymes"/>
    <property type="match status" value="1"/>
</dbReference>
<feature type="binding site" evidence="10">
    <location>
        <position position="271"/>
    </location>
    <ligand>
        <name>CoA</name>
        <dbReference type="ChEBI" id="CHEBI:57287"/>
    </ligand>
</feature>
<feature type="domain" description="Hydroxymethylglutaryl-coenzyme A synthase C-terminal" evidence="13">
    <location>
        <begin position="185"/>
        <end position="465"/>
    </location>
</feature>
<dbReference type="FunFam" id="3.40.47.10:FF:000008">
    <property type="entry name" value="3-hydroxy-3-methylglutaryl coenzyme A synthase"/>
    <property type="match status" value="1"/>
</dbReference>
<evidence type="ECO:0000256" key="2">
    <source>
        <dbReference type="ARBA" id="ARBA00007061"/>
    </source>
</evidence>
<evidence type="ECO:0000256" key="9">
    <source>
        <dbReference type="PIRSR" id="PIRSR610122-1"/>
    </source>
</evidence>
<reference evidence="14" key="1">
    <citation type="submission" date="2020-11" db="EMBL/GenBank/DDBJ databases">
        <authorList>
            <person name="Tran Van P."/>
        </authorList>
    </citation>
    <scope>NUCLEOTIDE SEQUENCE</scope>
</reference>
<keyword evidence="6 11" id="KW-0756">Sterol biosynthesis</keyword>
<evidence type="ECO:0000259" key="12">
    <source>
        <dbReference type="Pfam" id="PF01154"/>
    </source>
</evidence>
<dbReference type="AlphaFoldDB" id="A0A7R8X3N1"/>
<gene>
    <name evidence="14" type="ORF">DSTB1V02_LOCUS275</name>
</gene>
<dbReference type="InterPro" id="IPR013746">
    <property type="entry name" value="HMG_CoA_synt_C_dom"/>
</dbReference>
<evidence type="ECO:0000313" key="15">
    <source>
        <dbReference type="Proteomes" id="UP000677054"/>
    </source>
</evidence>
<dbReference type="GO" id="GO:0004421">
    <property type="term" value="F:hydroxymethylglutaryl-CoA synthase activity"/>
    <property type="evidence" value="ECO:0007669"/>
    <property type="project" value="UniProtKB-EC"/>
</dbReference>
<feature type="binding site" evidence="10">
    <location>
        <position position="219"/>
    </location>
    <ligand>
        <name>CoA</name>
        <dbReference type="ChEBI" id="CHEBI:57287"/>
    </ligand>
</feature>
<comment type="similarity">
    <text evidence="2 11">Belongs to the thiolase-like superfamily. HMG-CoA synthase family.</text>
</comment>
<dbReference type="EC" id="2.3.3.10" evidence="3 11"/>
<sequence length="474" mass="52480">MPNASGGKWPVDVGIHAISLYFPSQFVKQDALEEYDGVSSGKYTIGLGQTEMGFCSDREDINSLFLTVTHRLLKEYDIDVCNIGYLAVGSETILDKAKSIKSVLMQIWDWHGVDPIDVEGVDSVSACYGGTAALFNAINWIESSSWNGKQALVVTADIAVYASGNARPTGGAGAVAMLIGPCAPIVFERGTRSTYMEHAYDFYKPNLSSEYPVVDGKLSVLCYLRALDKCYQLFCEKSETLGFKDPKTGQHALSCLNALVFHSPYCRLVEKSVARLYFNDLLRCASDENLPVDIQHLGKLRLEDTYFDKELEKQLLSLSRPVFQDLTETSLLVAKHVGNMYCPSVYACLASSLLGKSLIELSGMRIGIFSYGSGFTSSMFSVRIAKDGEPSFVPLKKMHSLLSKIPSCLGSRILRSPEYFTRAVEKWDLIAHQAPFDPNDPVEELAKGTWYLVSVDDRHRRKYAYHSDESSNGA</sequence>
<protein>
    <recommendedName>
        <fullName evidence="3 11">Hydroxymethylglutaryl-CoA synthase</fullName>
        <shortName evidence="11">HMG-CoA synthase</shortName>
        <ecNumber evidence="3 11">2.3.3.10</ecNumber>
    </recommendedName>
    <alternativeName>
        <fullName evidence="11">3-hydroxy-3-methylglutaryl coenzyme A synthase</fullName>
    </alternativeName>
</protein>
<keyword evidence="4 11" id="KW-0808">Transferase</keyword>
<comment type="function">
    <text evidence="11">Catalyzes the condensation of acetyl-CoA with acetoacetyl-CoA to form HMG-CoA.</text>
</comment>
<dbReference type="SUPFAM" id="SSF53901">
    <property type="entry name" value="Thiolase-like"/>
    <property type="match status" value="2"/>
</dbReference>
<comment type="function">
    <text evidence="8">This enzyme condenses acetyl-CoA with acetoacetyl-CoA to form HMG-CoA, which is the substrate for HMG-CoA reductase.</text>
</comment>
<feature type="domain" description="Hydroxymethylglutaryl-coenzyme A synthase N-terminal" evidence="12">
    <location>
        <begin position="9"/>
        <end position="184"/>
    </location>
</feature>
<evidence type="ECO:0000313" key="14">
    <source>
        <dbReference type="EMBL" id="CAD7240246.1"/>
    </source>
</evidence>
<feature type="binding site" evidence="10">
    <location>
        <position position="165"/>
    </location>
    <ligand>
        <name>CoA</name>
        <dbReference type="ChEBI" id="CHEBI:57287"/>
    </ligand>
</feature>
<comment type="catalytic activity">
    <reaction evidence="7">
        <text>acetoacetyl-CoA + acetyl-CoA + H2O = (3S)-3-hydroxy-3-methylglutaryl-CoA + CoA + H(+)</text>
        <dbReference type="Rhea" id="RHEA:10188"/>
        <dbReference type="ChEBI" id="CHEBI:15377"/>
        <dbReference type="ChEBI" id="CHEBI:15378"/>
        <dbReference type="ChEBI" id="CHEBI:43074"/>
        <dbReference type="ChEBI" id="CHEBI:57286"/>
        <dbReference type="ChEBI" id="CHEBI:57287"/>
        <dbReference type="ChEBI" id="CHEBI:57288"/>
        <dbReference type="EC" id="2.3.3.10"/>
    </reaction>
    <physiologicalReaction direction="left-to-right" evidence="7">
        <dbReference type="Rhea" id="RHEA:10189"/>
    </physiologicalReaction>
</comment>
<keyword evidence="11" id="KW-0753">Steroid metabolism</keyword>
<name>A0A7R8X3N1_9CRUS</name>
<evidence type="ECO:0000256" key="6">
    <source>
        <dbReference type="ARBA" id="ARBA00023011"/>
    </source>
</evidence>
<dbReference type="PANTHER" id="PTHR43323:SF2">
    <property type="entry name" value="HYDROXYMETHYLGLUTARYL-COA SYNTHASE"/>
    <property type="match status" value="1"/>
</dbReference>
<dbReference type="Pfam" id="PF08540">
    <property type="entry name" value="HMG_CoA_synt_C"/>
    <property type="match status" value="1"/>
</dbReference>
<dbReference type="GO" id="GO:0016126">
    <property type="term" value="P:sterol biosynthetic process"/>
    <property type="evidence" value="ECO:0007669"/>
    <property type="project" value="UniProtKB-KW"/>
</dbReference>
<comment type="pathway">
    <text evidence="1 11">Metabolic intermediate biosynthesis; (R)-mevalonate biosynthesis; (R)-mevalonate from acetyl-CoA: step 2/3.</text>
</comment>
<dbReference type="Pfam" id="PF01154">
    <property type="entry name" value="HMG_CoA_synt_N"/>
    <property type="match status" value="1"/>
</dbReference>
<evidence type="ECO:0000256" key="5">
    <source>
        <dbReference type="ARBA" id="ARBA00022955"/>
    </source>
</evidence>
<evidence type="ECO:0000259" key="13">
    <source>
        <dbReference type="Pfam" id="PF08540"/>
    </source>
</evidence>
<keyword evidence="11" id="KW-0443">Lipid metabolism</keyword>
<evidence type="ECO:0000256" key="11">
    <source>
        <dbReference type="RuleBase" id="RU364071"/>
    </source>
</evidence>
<evidence type="ECO:0000256" key="3">
    <source>
        <dbReference type="ARBA" id="ARBA00012978"/>
    </source>
</evidence>
<feature type="active site" description="Proton donor/acceptor" evidence="9">
    <location>
        <position position="91"/>
    </location>
</feature>
<keyword evidence="11" id="KW-1207">Sterol metabolism</keyword>
<accession>A0A7R8X3N1</accession>
<dbReference type="InterPro" id="IPR010122">
    <property type="entry name" value="HMG_CoA_synthase_euk"/>
</dbReference>
<dbReference type="Proteomes" id="UP000677054">
    <property type="component" value="Unassembled WGS sequence"/>
</dbReference>
<evidence type="ECO:0000256" key="4">
    <source>
        <dbReference type="ARBA" id="ARBA00022679"/>
    </source>
</evidence>
<dbReference type="InterPro" id="IPR013528">
    <property type="entry name" value="HMG_CoA_synth_N"/>
</dbReference>